<proteinExistence type="predicted"/>
<comment type="caution">
    <text evidence="2">The sequence shown here is derived from an EMBL/GenBank/DDBJ whole genome shotgun (WGS) entry which is preliminary data.</text>
</comment>
<feature type="compositionally biased region" description="Polar residues" evidence="1">
    <location>
        <begin position="1"/>
        <end position="10"/>
    </location>
</feature>
<feature type="region of interest" description="Disordered" evidence="1">
    <location>
        <begin position="151"/>
        <end position="171"/>
    </location>
</feature>
<feature type="region of interest" description="Disordered" evidence="1">
    <location>
        <begin position="1"/>
        <end position="59"/>
    </location>
</feature>
<dbReference type="Proteomes" id="UP000573603">
    <property type="component" value="Unassembled WGS sequence"/>
</dbReference>
<dbReference type="AlphaFoldDB" id="A0A8H4ZZG7"/>
<protein>
    <submittedName>
        <fullName evidence="2">Uncharacterized protein</fullName>
    </submittedName>
</protein>
<reference evidence="2 3" key="1">
    <citation type="journal article" date="2020" name="BMC Genomics">
        <title>Correction to: Identification and distribution of gene clusters required for synthesis of sphingolipid metabolism inhibitors in diverse species of the filamentous fungus Fusarium.</title>
        <authorList>
            <person name="Kim H.S."/>
            <person name="Lohmar J.M."/>
            <person name="Busman M."/>
            <person name="Brown D.W."/>
            <person name="Naumann T.A."/>
            <person name="Divon H.H."/>
            <person name="Lysoe E."/>
            <person name="Uhlig S."/>
            <person name="Proctor R.H."/>
        </authorList>
    </citation>
    <scope>NUCLEOTIDE SEQUENCE [LARGE SCALE GENOMIC DNA]</scope>
    <source>
        <strain evidence="2 3">NRRL 25214</strain>
    </source>
</reference>
<feature type="compositionally biased region" description="Acidic residues" evidence="1">
    <location>
        <begin position="151"/>
        <end position="162"/>
    </location>
</feature>
<name>A0A8H4ZZG7_9HYPO</name>
<gene>
    <name evidence="2" type="ORF">FANTH_618</name>
</gene>
<evidence type="ECO:0000313" key="3">
    <source>
        <dbReference type="Proteomes" id="UP000573603"/>
    </source>
</evidence>
<evidence type="ECO:0000313" key="2">
    <source>
        <dbReference type="EMBL" id="KAF5254685.1"/>
    </source>
</evidence>
<sequence>MSSSGPSNGQAKRHHDGTEDGQPAHKSSRTNEAPPEQQEEIPHLRKGSRKRRILRGPNGEAMIPDSFPLEWADSRTIDVLNIPTGWDFILEDDHGMTLGSREWWEDYGPWLDTHKEALKLSAEIWKMKDKAMPGCYFEEWGFSGKFAEFVEKEEDEDDEEGQAESNTDIYAEKEDDNRPYNKLASLYPEWPWYFTMRGVDRSRWWLQECLKRDPDNFYDLCVGKKFSAYGALEVLENIIAKFDSVFRPKSTYRDFWPEVEGLAMFLHGGVLDYDGIGDGKRRQMTNEIIGYLILATIDALEQQDVFKPDSEIRNLGLVLFMFIQWKLSHCYVPAESLFWMCKIVELAEEANVKLTSPHNFEKDCRWVKTIRDRGAKRMDKWENVDWQSQLREFKDNTGSTKFGGDYFDITIMTQDDRNQREREWRRKVQIR</sequence>
<feature type="compositionally biased region" description="Basic residues" evidence="1">
    <location>
        <begin position="44"/>
        <end position="54"/>
    </location>
</feature>
<evidence type="ECO:0000256" key="1">
    <source>
        <dbReference type="SAM" id="MobiDB-lite"/>
    </source>
</evidence>
<accession>A0A8H4ZZG7</accession>
<organism evidence="2 3">
    <name type="scientific">Fusarium anthophilum</name>
    <dbReference type="NCBI Taxonomy" id="48485"/>
    <lineage>
        <taxon>Eukaryota</taxon>
        <taxon>Fungi</taxon>
        <taxon>Dikarya</taxon>
        <taxon>Ascomycota</taxon>
        <taxon>Pezizomycotina</taxon>
        <taxon>Sordariomycetes</taxon>
        <taxon>Hypocreomycetidae</taxon>
        <taxon>Hypocreales</taxon>
        <taxon>Nectriaceae</taxon>
        <taxon>Fusarium</taxon>
        <taxon>Fusarium fujikuroi species complex</taxon>
    </lineage>
</organism>
<keyword evidence="3" id="KW-1185">Reference proteome</keyword>
<dbReference type="EMBL" id="JABEVY010000018">
    <property type="protein sequence ID" value="KAF5254685.1"/>
    <property type="molecule type" value="Genomic_DNA"/>
</dbReference>